<dbReference type="AlphaFoldDB" id="A0A9C6T4N3"/>
<feature type="region of interest" description="Disordered" evidence="1">
    <location>
        <begin position="52"/>
        <end position="73"/>
    </location>
</feature>
<organism evidence="2 3">
    <name type="scientific">Arachis duranensis</name>
    <name type="common">Wild peanut</name>
    <dbReference type="NCBI Taxonomy" id="130453"/>
    <lineage>
        <taxon>Eukaryota</taxon>
        <taxon>Viridiplantae</taxon>
        <taxon>Streptophyta</taxon>
        <taxon>Embryophyta</taxon>
        <taxon>Tracheophyta</taxon>
        <taxon>Spermatophyta</taxon>
        <taxon>Magnoliopsida</taxon>
        <taxon>eudicotyledons</taxon>
        <taxon>Gunneridae</taxon>
        <taxon>Pentapetalae</taxon>
        <taxon>rosids</taxon>
        <taxon>fabids</taxon>
        <taxon>Fabales</taxon>
        <taxon>Fabaceae</taxon>
        <taxon>Papilionoideae</taxon>
        <taxon>50 kb inversion clade</taxon>
        <taxon>dalbergioids sensu lato</taxon>
        <taxon>Dalbergieae</taxon>
        <taxon>Pterocarpus clade</taxon>
        <taxon>Arachis</taxon>
    </lineage>
</organism>
<dbReference type="GeneID" id="107495138"/>
<evidence type="ECO:0000313" key="3">
    <source>
        <dbReference type="RefSeq" id="XP_052109830.1"/>
    </source>
</evidence>
<dbReference type="Proteomes" id="UP000515211">
    <property type="component" value="Chromosome 9"/>
</dbReference>
<accession>A0A9C6T4N3</accession>
<dbReference type="RefSeq" id="XP_052109830.1">
    <property type="nucleotide sequence ID" value="XM_052253870.1"/>
</dbReference>
<reference evidence="3" key="2">
    <citation type="submission" date="2025-08" db="UniProtKB">
        <authorList>
            <consortium name="RefSeq"/>
        </authorList>
    </citation>
    <scope>IDENTIFICATION</scope>
    <source>
        <tissue evidence="3">Whole plant</tissue>
    </source>
</reference>
<reference evidence="2" key="1">
    <citation type="journal article" date="2016" name="Nat. Genet.">
        <title>The genome sequences of Arachis duranensis and Arachis ipaensis, the diploid ancestors of cultivated peanut.</title>
        <authorList>
            <person name="Bertioli D.J."/>
            <person name="Cannon S.B."/>
            <person name="Froenicke L."/>
            <person name="Huang G."/>
            <person name="Farmer A.D."/>
            <person name="Cannon E.K."/>
            <person name="Liu X."/>
            <person name="Gao D."/>
            <person name="Clevenger J."/>
            <person name="Dash S."/>
            <person name="Ren L."/>
            <person name="Moretzsohn M.C."/>
            <person name="Shirasawa K."/>
            <person name="Huang W."/>
            <person name="Vidigal B."/>
            <person name="Abernathy B."/>
            <person name="Chu Y."/>
            <person name="Niederhuth C.E."/>
            <person name="Umale P."/>
            <person name="Araujo A.C."/>
            <person name="Kozik A."/>
            <person name="Kim K.D."/>
            <person name="Burow M.D."/>
            <person name="Varshney R.K."/>
            <person name="Wang X."/>
            <person name="Zhang X."/>
            <person name="Barkley N."/>
            <person name="Guimaraes P.M."/>
            <person name="Isobe S."/>
            <person name="Guo B."/>
            <person name="Liao B."/>
            <person name="Stalker H.T."/>
            <person name="Schmitz R.J."/>
            <person name="Scheffler B.E."/>
            <person name="Leal-Bertioli S.C."/>
            <person name="Xun X."/>
            <person name="Jackson S.A."/>
            <person name="Michelmore R."/>
            <person name="Ozias-Akins P."/>
        </authorList>
    </citation>
    <scope>NUCLEOTIDE SEQUENCE [LARGE SCALE GENOMIC DNA]</scope>
    <source>
        <strain evidence="2">cv. V14167</strain>
    </source>
</reference>
<evidence type="ECO:0000313" key="2">
    <source>
        <dbReference type="Proteomes" id="UP000515211"/>
    </source>
</evidence>
<sequence length="187" mass="21361">MEPPSKLSHGERWLASEGWSWAWSCRAFVAVVQREASYCRCFSQSSLLPPCRRGGGRRVAQSERGRKHRSRGERGETCAGHRRFCRSEPCCRHRKTLSPPSRSRGGRKSHWVTPHLASTALSPKTTTESSVLMFMLLQKCVGLCFEAAVDFGLKLKDICEAFGIWFCISRVMEWFGWDLERVTKSKF</sequence>
<keyword evidence="2" id="KW-1185">Reference proteome</keyword>
<name>A0A9C6T4N3_ARADU</name>
<evidence type="ECO:0000256" key="1">
    <source>
        <dbReference type="SAM" id="MobiDB-lite"/>
    </source>
</evidence>
<proteinExistence type="predicted"/>
<protein>
    <submittedName>
        <fullName evidence="3">Uncharacterized protein LOC107495138 isoform X2</fullName>
    </submittedName>
</protein>
<gene>
    <name evidence="3" type="primary">LOC107495138</name>
</gene>